<protein>
    <recommendedName>
        <fullName evidence="1">AAA domain-containing protein</fullName>
    </recommendedName>
</protein>
<name>A0ABP4X4F0_9MICO</name>
<accession>A0ABP4X4F0</accession>
<dbReference type="Proteomes" id="UP001500506">
    <property type="component" value="Unassembled WGS sequence"/>
</dbReference>
<dbReference type="InterPro" id="IPR050625">
    <property type="entry name" value="ParA/MinD_ATPase"/>
</dbReference>
<comment type="caution">
    <text evidence="2">The sequence shown here is derived from an EMBL/GenBank/DDBJ whole genome shotgun (WGS) entry which is preliminary data.</text>
</comment>
<evidence type="ECO:0000259" key="1">
    <source>
        <dbReference type="Pfam" id="PF13614"/>
    </source>
</evidence>
<dbReference type="PANTHER" id="PTHR43384">
    <property type="entry name" value="SEPTUM SITE-DETERMINING PROTEIN MIND HOMOLOG, CHLOROPLASTIC-RELATED"/>
    <property type="match status" value="1"/>
</dbReference>
<dbReference type="Pfam" id="PF13614">
    <property type="entry name" value="AAA_31"/>
    <property type="match status" value="1"/>
</dbReference>
<evidence type="ECO:0000313" key="3">
    <source>
        <dbReference type="Proteomes" id="UP001500506"/>
    </source>
</evidence>
<dbReference type="SUPFAM" id="SSF52540">
    <property type="entry name" value="P-loop containing nucleoside triphosphate hydrolases"/>
    <property type="match status" value="1"/>
</dbReference>
<feature type="domain" description="AAA" evidence="1">
    <location>
        <begin position="192"/>
        <end position="332"/>
    </location>
</feature>
<reference evidence="3" key="1">
    <citation type="journal article" date="2019" name="Int. J. Syst. Evol. Microbiol.">
        <title>The Global Catalogue of Microorganisms (GCM) 10K type strain sequencing project: providing services to taxonomists for standard genome sequencing and annotation.</title>
        <authorList>
            <consortium name="The Broad Institute Genomics Platform"/>
            <consortium name="The Broad Institute Genome Sequencing Center for Infectious Disease"/>
            <person name="Wu L."/>
            <person name="Ma J."/>
        </authorList>
    </citation>
    <scope>NUCLEOTIDE SEQUENCE [LARGE SCALE GENOMIC DNA]</scope>
    <source>
        <strain evidence="3">JCM 14319</strain>
    </source>
</reference>
<dbReference type="EMBL" id="BAAANH010000008">
    <property type="protein sequence ID" value="GAA1770008.1"/>
    <property type="molecule type" value="Genomic_DNA"/>
</dbReference>
<dbReference type="InterPro" id="IPR025669">
    <property type="entry name" value="AAA_dom"/>
</dbReference>
<evidence type="ECO:0000313" key="2">
    <source>
        <dbReference type="EMBL" id="GAA1770008.1"/>
    </source>
</evidence>
<keyword evidence="3" id="KW-1185">Reference proteome</keyword>
<gene>
    <name evidence="2" type="ORF">GCM10009747_34020</name>
</gene>
<proteinExistence type="predicted"/>
<dbReference type="InterPro" id="IPR027417">
    <property type="entry name" value="P-loop_NTPase"/>
</dbReference>
<sequence>MTPYLLVSRSVEFESRVRALLETSVNIVTGEFLTFGAETVVGRFDSTPRIALLGPLLNYEETHDLVEALAELNPDVGLIVVREQRSDLEEWVDEISPHAVLSPNASDETILELLERLATWLIENGRAEAHHFDVPPPAGVPGATLAALVAREAPPTELEAIPIEGVAFDPLMQAGPVEIWEFPPLAAGVPTEAIAVVAPKGGQGKTTLAINLATGLAEVAPNSVVLIDADLQFGDIVTALGLEPERTIVDAVADAASDEIVLKTALTHHADGFFVVAGAPSPELGDAIPTQALGQLIERLRGSFRYVVVDTTPGLGEHALVVLEHVTDAVFVTNMSVPSLRAMRTEFDLLTRIGLMPGNRHVVLNQTDRLSGLTVRDAENIIGAPIDVDVPRSSAVLLASNRGVPLIHDDVRDPAAKAIRSVVMRIAPDAFPKRRKIQRKRGSDESQ</sequence>
<dbReference type="Gene3D" id="3.40.50.300">
    <property type="entry name" value="P-loop containing nucleotide triphosphate hydrolases"/>
    <property type="match status" value="1"/>
</dbReference>
<organism evidence="2 3">
    <name type="scientific">Agromyces humatus</name>
    <dbReference type="NCBI Taxonomy" id="279573"/>
    <lineage>
        <taxon>Bacteria</taxon>
        <taxon>Bacillati</taxon>
        <taxon>Actinomycetota</taxon>
        <taxon>Actinomycetes</taxon>
        <taxon>Micrococcales</taxon>
        <taxon>Microbacteriaceae</taxon>
        <taxon>Agromyces</taxon>
    </lineage>
</organism>
<dbReference type="PANTHER" id="PTHR43384:SF13">
    <property type="entry name" value="SLR0110 PROTEIN"/>
    <property type="match status" value="1"/>
</dbReference>